<dbReference type="Pfam" id="PF00155">
    <property type="entry name" value="Aminotran_1_2"/>
    <property type="match status" value="1"/>
</dbReference>
<protein>
    <recommendedName>
        <fullName evidence="3">methionine S-methyltransferase</fullName>
        <ecNumber evidence="3">2.1.1.12</ecNumber>
    </recommendedName>
</protein>
<dbReference type="GO" id="GO:0015074">
    <property type="term" value="P:DNA integration"/>
    <property type="evidence" value="ECO:0007669"/>
    <property type="project" value="InterPro"/>
</dbReference>
<dbReference type="Pfam" id="PF25597">
    <property type="entry name" value="SH3_retrovirus"/>
    <property type="match status" value="1"/>
</dbReference>
<dbReference type="GO" id="GO:0032259">
    <property type="term" value="P:methylation"/>
    <property type="evidence" value="ECO:0007669"/>
    <property type="project" value="UniProtKB-UniRule"/>
</dbReference>
<dbReference type="InterPro" id="IPR025779">
    <property type="entry name" value="Met_S-MeTrfase"/>
</dbReference>
<proteinExistence type="inferred from homology"/>
<dbReference type="GO" id="GO:0003676">
    <property type="term" value="F:nucleic acid binding"/>
    <property type="evidence" value="ECO:0007669"/>
    <property type="project" value="InterPro"/>
</dbReference>
<feature type="domain" description="CCHC-type" evidence="5">
    <location>
        <begin position="224"/>
        <end position="240"/>
    </location>
</feature>
<dbReference type="GO" id="GO:0004190">
    <property type="term" value="F:aspartic-type endopeptidase activity"/>
    <property type="evidence" value="ECO:0007669"/>
    <property type="project" value="UniProtKB-KW"/>
</dbReference>
<evidence type="ECO:0000259" key="5">
    <source>
        <dbReference type="PROSITE" id="PS50158"/>
    </source>
</evidence>
<dbReference type="Gene3D" id="3.30.420.10">
    <property type="entry name" value="Ribonuclease H-like superfamily/Ribonuclease H"/>
    <property type="match status" value="1"/>
</dbReference>
<dbReference type="SUPFAM" id="SSF57756">
    <property type="entry name" value="Retrovirus zinc finger-like domains"/>
    <property type="match status" value="1"/>
</dbReference>
<dbReference type="GO" id="GO:0030170">
    <property type="term" value="F:pyridoxal phosphate binding"/>
    <property type="evidence" value="ECO:0007669"/>
    <property type="project" value="InterPro"/>
</dbReference>
<organism evidence="7 8">
    <name type="scientific">Deinandra increscens subsp. villosa</name>
    <dbReference type="NCBI Taxonomy" id="3103831"/>
    <lineage>
        <taxon>Eukaryota</taxon>
        <taxon>Viridiplantae</taxon>
        <taxon>Streptophyta</taxon>
        <taxon>Embryophyta</taxon>
        <taxon>Tracheophyta</taxon>
        <taxon>Spermatophyta</taxon>
        <taxon>Magnoliopsida</taxon>
        <taxon>eudicotyledons</taxon>
        <taxon>Gunneridae</taxon>
        <taxon>Pentapetalae</taxon>
        <taxon>asterids</taxon>
        <taxon>campanulids</taxon>
        <taxon>Asterales</taxon>
        <taxon>Asteraceae</taxon>
        <taxon>Asteroideae</taxon>
        <taxon>Heliantheae alliance</taxon>
        <taxon>Madieae</taxon>
        <taxon>Madiinae</taxon>
        <taxon>Deinandra</taxon>
    </lineage>
</organism>
<dbReference type="SUPFAM" id="SSF53098">
    <property type="entry name" value="Ribonuclease H-like"/>
    <property type="match status" value="1"/>
</dbReference>
<accession>A0AAP0CIM9</accession>
<dbReference type="Pfam" id="PF07727">
    <property type="entry name" value="RVT_2"/>
    <property type="match status" value="1"/>
</dbReference>
<dbReference type="InterPro" id="IPR036875">
    <property type="entry name" value="Znf_CCHC_sf"/>
</dbReference>
<dbReference type="InterPro" id="IPR036397">
    <property type="entry name" value="RNaseH_sf"/>
</dbReference>
<keyword evidence="3" id="KW-0808">Transferase</keyword>
<dbReference type="InterPro" id="IPR004839">
    <property type="entry name" value="Aminotransferase_I/II_large"/>
</dbReference>
<sequence>MSTTKFNLEKFDGKNDFSLWRLKMRALLVHSGIVDALKGIAGLPAELSDKDKQDMMDKAHSAIVLCLGDRVLREVSKEKTAAAIWMKLESLYMTKSLANRLYLKKRLYTFQLTPGTSMEDHIDEFNKIVLDLDNIEVEIDDEDKAILFLSSLPQSYEHFVETLMYGRDSLSMEEVLSAINSKELKRRSEIKEEAGEGLFVRGRSESRSNKKKGFKRSKSKGKLKCFVCGSEGHFKRECPEWKKKKGEYSSHKPQVNASQDDASDGYDSCDVLMVCDGQDDDKWILDSGCSYHMTPHKSFFKELSQRRMGTVKLGDSRPCEIRGEGTVLLCLDNGTSLELSNVRYIPELTRNLISLGSFERDGYNVSLKNGRAKVIKGSRVVLSGTRCENNIYLLDGGFDHQINVVTKENTLDEGTLWHRRLGHISDQGLLELSHQGYLGKYNGKGAGFCEDCVMGKAHKVRFSTGSHISKAVLDYIHMDLWGPSRTESLGGARYFLSIIDDFSRRVWVYILKHKNESFERFKEWKIEVETQTGKRVKKVRTDNGLEFCNSEFNHYCKLKGIQRHLTVAGNPQQNGLVERMNRTLLNKVRCMLVSSGLPKKFWAEAVVTAAYLVNRSPSTAINLKTPMEIWSGHKGDYKDLKVFGTLAYAHIKEDKLSARAVKCIFLGYPSGGVKGYKLWKLDEGSPRILISRDVLFKENIYYKDVLNKSIDVQDGVQIEVEPPARMKEQENVTQDYSVHQGSSDDTQSETQGQGTSIAQCRTRRKIVKPIRFRNEEEISAFVFMATEGEIIGTPMSYAEAINSYEKERWICAMKEELESLHKNKTWVLVKKPEDQKITACKWLFKIKEPMPNESEPRYKARLVAKGFTQRKGVDYKEIFSPVVKHSSIRIMLSITATLDFELEQLDVKTAFLHGQLEEEIYIDQPEGFVEPGKEDLVCLLKRSLYGLKQSPRQWYKRFDSYIISQGFCRSLYDPCVYYKEYDEHEYVYLLLYVDDMLIACKSQSELQNTKKLLGAEFDMKEMGEAKKIIGMEIIRDRQARSLKLVQSGYIKKILKTFNMMDCKPVKTPFASHFKMSLLDCPKDESEVAEMSNIPYANAVGSLMYLMVCTRPDISYGVSVVSRYLANPGKVHWNGVKWLLRYVAGTREVGLIFDGNCFKDKAVFGYVDSDYAKDLDRGRSITGYCFKVLNNLVSWKATLQGVVALSSTESEYIALTEAIKEAIWLKGFVSELGFNVKCSEVYCDSQGAVQLSKNSVFYDKTKHISVKLHFIRDVIDSKEVAVLQIRTEDNAADMCTKALPGYSNPVGVTVFDDSWVLLLVLASGLVNGFVEDQFGLGLIARAVEEGIDIIKPMGIMVFNMGGRPGQGVCKRLFERRGLRVDKIWQTKILQASDTDISALVEIEKFNPHRFEFFMGLVGDQPICARTAWAFGKAGGRISHALSVFSCQLRHPNQVKKIFGFLKNGFHDISNSLDLSFEDDSVADEKIPFLSYLAGVLNDSSRFPYEPPTGSKRFRDLIAGFMKTYHHVPLNADNVAIFPSRATAIENALRLFAPRLAIVDEHLTRHLPRQWLTSLEIEHKKNNQAATDGITVIEAPRQSDLMIELIKKLRPQVVVTGIAQFEAITSSAFEHLLRVTREIGSRLFIDISDQFELSSLPSSIGVLKYLARTPLPSHAAIICGLLRNQVYIDLEVAFVISEEKSIFDALSRTVELLQGNTALISQYYYGCLLNELLSFQLPDRRPPVEREAEDVKSSDMIGFSSSAISVLSEAELSVTETGKSSLLHMDVDQIFLPTPTTVKAAIFESFARQNVTESECDVTPSLRQFIKSSYNFTVDDTAEFIYADFPLALFSKLVLSCIEEGGSLCMPAGANGCYLSAAKFLNANIVSIHTQAELGFKLTENQLSSVLETVNKPWVYISGPTINPTGLLYSNEEIKSLLTVCAKYGARVIIDTSFSGIEFNSEGWDGWNLDACLAGLTGKPSFSVCLLGGLFFKLPTGGLAYGFLVLKQGFLADSFHSFLGLNKPHSTIRYTARKLLQTGEQKLDLTGADQEQRKLLASRFKRLKETLESCGWEVIETRGGVSVIAKPSAYLGKNIKVEKDGCTWEAKLNDTNIREAMLRATDLCINGPSWTGIPGYCRFTLALEDADFDRALVGIQKLKQLVY</sequence>
<dbReference type="InterPro" id="IPR015421">
    <property type="entry name" value="PyrdxlP-dep_Trfase_major"/>
</dbReference>
<keyword evidence="8" id="KW-1185">Reference proteome</keyword>
<dbReference type="EC" id="2.1.1.12" evidence="3"/>
<comment type="similarity">
    <text evidence="3">Belongs to the class I-like SAM-binding methyltransferase superfamily.</text>
</comment>
<dbReference type="PROSITE" id="PS50994">
    <property type="entry name" value="INTEGRASE"/>
    <property type="match status" value="1"/>
</dbReference>
<keyword evidence="1" id="KW-0378">Hydrolase</keyword>
<dbReference type="SUPFAM" id="SSF56672">
    <property type="entry name" value="DNA/RNA polymerases"/>
    <property type="match status" value="1"/>
</dbReference>
<dbReference type="InterPro" id="IPR054722">
    <property type="entry name" value="PolX-like_BBD"/>
</dbReference>
<dbReference type="InterPro" id="IPR057670">
    <property type="entry name" value="SH3_retrovirus"/>
</dbReference>
<dbReference type="SUPFAM" id="SSF53383">
    <property type="entry name" value="PLP-dependent transferases"/>
    <property type="match status" value="2"/>
</dbReference>
<dbReference type="PANTHER" id="PTHR47087">
    <property type="entry name" value="METHIONINE S-METHYLTRANSFERASE"/>
    <property type="match status" value="1"/>
</dbReference>
<dbReference type="CDD" id="cd09272">
    <property type="entry name" value="RNase_HI_RT_Ty1"/>
    <property type="match status" value="1"/>
</dbReference>
<dbReference type="InterPro" id="IPR015424">
    <property type="entry name" value="PyrdxlP-dep_Trfase"/>
</dbReference>
<dbReference type="InterPro" id="IPR012337">
    <property type="entry name" value="RNaseH-like_sf"/>
</dbReference>
<keyword evidence="1" id="KW-0645">Protease</keyword>
<dbReference type="Proteomes" id="UP001408789">
    <property type="component" value="Unassembled WGS sequence"/>
</dbReference>
<feature type="compositionally biased region" description="Polar residues" evidence="4">
    <location>
        <begin position="731"/>
        <end position="757"/>
    </location>
</feature>
<dbReference type="Pfam" id="PF00665">
    <property type="entry name" value="rve"/>
    <property type="match status" value="1"/>
</dbReference>
<keyword evidence="2" id="KW-0479">Metal-binding</keyword>
<dbReference type="Pfam" id="PF14223">
    <property type="entry name" value="Retrotran_gag_2"/>
    <property type="match status" value="1"/>
</dbReference>
<dbReference type="InterPro" id="IPR001584">
    <property type="entry name" value="Integrase_cat-core"/>
</dbReference>
<feature type="region of interest" description="Disordered" evidence="4">
    <location>
        <begin position="721"/>
        <end position="757"/>
    </location>
</feature>
<evidence type="ECO:0000259" key="6">
    <source>
        <dbReference type="PROSITE" id="PS50994"/>
    </source>
</evidence>
<feature type="domain" description="Integrase catalytic" evidence="6">
    <location>
        <begin position="466"/>
        <end position="634"/>
    </location>
</feature>
<keyword evidence="3" id="KW-0949">S-adenosyl-L-methionine</keyword>
<dbReference type="Pfam" id="PF13976">
    <property type="entry name" value="gag_pre-integrs"/>
    <property type="match status" value="1"/>
</dbReference>
<dbReference type="GO" id="GO:0008270">
    <property type="term" value="F:zinc ion binding"/>
    <property type="evidence" value="ECO:0007669"/>
    <property type="project" value="UniProtKB-KW"/>
</dbReference>
<dbReference type="InterPro" id="IPR001878">
    <property type="entry name" value="Znf_CCHC"/>
</dbReference>
<dbReference type="InterPro" id="IPR025724">
    <property type="entry name" value="GAG-pre-integrase_dom"/>
</dbReference>
<dbReference type="Gene3D" id="4.10.60.10">
    <property type="entry name" value="Zinc finger, CCHC-type"/>
    <property type="match status" value="1"/>
</dbReference>
<keyword evidence="2" id="KW-0863">Zinc-finger</keyword>
<comment type="catalytic activity">
    <reaction evidence="3">
        <text>L-methionine + S-adenosyl-L-methionine = S-methyl-L-methionine + S-adenosyl-L-homocysteine</text>
        <dbReference type="Rhea" id="RHEA:13761"/>
        <dbReference type="ChEBI" id="CHEBI:57844"/>
        <dbReference type="ChEBI" id="CHEBI:57856"/>
        <dbReference type="ChEBI" id="CHEBI:58252"/>
        <dbReference type="ChEBI" id="CHEBI:59789"/>
        <dbReference type="EC" id="2.1.1.12"/>
    </reaction>
</comment>
<dbReference type="GO" id="GO:0030732">
    <property type="term" value="F:methionine S-methyltransferase activity"/>
    <property type="evidence" value="ECO:0007669"/>
    <property type="project" value="UniProtKB-UniRule"/>
</dbReference>
<dbReference type="EMBL" id="JBCNJP010000025">
    <property type="protein sequence ID" value="KAK9054827.1"/>
    <property type="molecule type" value="Genomic_DNA"/>
</dbReference>
<evidence type="ECO:0000313" key="8">
    <source>
        <dbReference type="Proteomes" id="UP001408789"/>
    </source>
</evidence>
<dbReference type="Gene3D" id="3.40.640.10">
    <property type="entry name" value="Type I PLP-dependent aspartate aminotransferase-like (Major domain)"/>
    <property type="match status" value="1"/>
</dbReference>
<dbReference type="PROSITE" id="PS51555">
    <property type="entry name" value="SAM_MT12"/>
    <property type="match status" value="1"/>
</dbReference>
<keyword evidence="1" id="KW-0064">Aspartyl protease</keyword>
<name>A0AAP0CIM9_9ASTR</name>
<dbReference type="InterPro" id="IPR043502">
    <property type="entry name" value="DNA/RNA_pol_sf"/>
</dbReference>
<keyword evidence="2" id="KW-0862">Zinc</keyword>
<dbReference type="SMART" id="SM00343">
    <property type="entry name" value="ZnF_C2HC"/>
    <property type="match status" value="1"/>
</dbReference>
<dbReference type="Pfam" id="PF22936">
    <property type="entry name" value="Pol_BBD"/>
    <property type="match status" value="1"/>
</dbReference>
<comment type="caution">
    <text evidence="7">The sequence shown here is derived from an EMBL/GenBank/DDBJ whole genome shotgun (WGS) entry which is preliminary data.</text>
</comment>
<dbReference type="InterPro" id="IPR013103">
    <property type="entry name" value="RVT_2"/>
</dbReference>
<dbReference type="Pfam" id="PF00098">
    <property type="entry name" value="zf-CCHC"/>
    <property type="match status" value="1"/>
</dbReference>
<keyword evidence="3" id="KW-0489">Methyltransferase</keyword>
<evidence type="ECO:0000256" key="3">
    <source>
        <dbReference type="PROSITE-ProRule" id="PRU00888"/>
    </source>
</evidence>
<dbReference type="PANTHER" id="PTHR47087:SF1">
    <property type="entry name" value="METHIONINE S-METHYLTRANSFERASE"/>
    <property type="match status" value="1"/>
</dbReference>
<evidence type="ECO:0000256" key="1">
    <source>
        <dbReference type="ARBA" id="ARBA00022750"/>
    </source>
</evidence>
<dbReference type="PROSITE" id="PS50158">
    <property type="entry name" value="ZF_CCHC"/>
    <property type="match status" value="1"/>
</dbReference>
<evidence type="ECO:0000256" key="4">
    <source>
        <dbReference type="SAM" id="MobiDB-lite"/>
    </source>
</evidence>
<evidence type="ECO:0000313" key="7">
    <source>
        <dbReference type="EMBL" id="KAK9054827.1"/>
    </source>
</evidence>
<evidence type="ECO:0000256" key="2">
    <source>
        <dbReference type="PROSITE-ProRule" id="PRU00047"/>
    </source>
</evidence>
<gene>
    <name evidence="7" type="ORF">SSX86_025906</name>
</gene>
<reference evidence="7 8" key="1">
    <citation type="submission" date="2024-04" db="EMBL/GenBank/DDBJ databases">
        <title>The reference genome of an endangered Asteraceae, Deinandra increscens subsp. villosa, native to the Central Coast of California.</title>
        <authorList>
            <person name="Guilliams M."/>
            <person name="Hasenstab-Lehman K."/>
            <person name="Meyer R."/>
            <person name="Mcevoy S."/>
        </authorList>
    </citation>
    <scope>NUCLEOTIDE SEQUENCE [LARGE SCALE GENOMIC DNA]</scope>
    <source>
        <tissue evidence="7">Leaf</tissue>
    </source>
</reference>